<gene>
    <name evidence="2" type="ORF">Kpho01_19780</name>
</gene>
<evidence type="ECO:0000313" key="2">
    <source>
        <dbReference type="EMBL" id="GLW53967.1"/>
    </source>
</evidence>
<dbReference type="RefSeq" id="WP_033251378.1">
    <property type="nucleotide sequence ID" value="NZ_BSRX01000009.1"/>
</dbReference>
<dbReference type="EMBL" id="BSRX01000009">
    <property type="protein sequence ID" value="GLW53967.1"/>
    <property type="molecule type" value="Genomic_DNA"/>
</dbReference>
<name>A0A9W6UNB4_9ACTN</name>
<dbReference type="Proteomes" id="UP001165143">
    <property type="component" value="Unassembled WGS sequence"/>
</dbReference>
<reference evidence="2" key="1">
    <citation type="submission" date="2023-02" db="EMBL/GenBank/DDBJ databases">
        <title>Kitasatospora phosalacinea NBRC 14362.</title>
        <authorList>
            <person name="Ichikawa N."/>
            <person name="Sato H."/>
            <person name="Tonouchi N."/>
        </authorList>
    </citation>
    <scope>NUCLEOTIDE SEQUENCE</scope>
    <source>
        <strain evidence="2">NBRC 14362</strain>
    </source>
</reference>
<feature type="region of interest" description="Disordered" evidence="1">
    <location>
        <begin position="48"/>
        <end position="69"/>
    </location>
</feature>
<proteinExistence type="predicted"/>
<comment type="caution">
    <text evidence="2">The sequence shown here is derived from an EMBL/GenBank/DDBJ whole genome shotgun (WGS) entry which is preliminary data.</text>
</comment>
<evidence type="ECO:0000313" key="3">
    <source>
        <dbReference type="Proteomes" id="UP001165143"/>
    </source>
</evidence>
<sequence>MAYAITSPTSGEHRSVAGVHFADGHATVDELSAGARLYFQRHGYTVEQLDDPAATAPPAPAKGRGTGTK</sequence>
<dbReference type="AlphaFoldDB" id="A0A9W6UNB4"/>
<evidence type="ECO:0000256" key="1">
    <source>
        <dbReference type="SAM" id="MobiDB-lite"/>
    </source>
</evidence>
<organism evidence="2 3">
    <name type="scientific">Kitasatospora phosalacinea</name>
    <dbReference type="NCBI Taxonomy" id="2065"/>
    <lineage>
        <taxon>Bacteria</taxon>
        <taxon>Bacillati</taxon>
        <taxon>Actinomycetota</taxon>
        <taxon>Actinomycetes</taxon>
        <taxon>Kitasatosporales</taxon>
        <taxon>Streptomycetaceae</taxon>
        <taxon>Kitasatospora</taxon>
    </lineage>
</organism>
<dbReference type="OrthoDB" id="4339050at2"/>
<accession>A0A9W6UNB4</accession>
<protein>
    <submittedName>
        <fullName evidence="2">Uncharacterized protein</fullName>
    </submittedName>
</protein>